<sequence length="135" mass="14831">MSNKIKKFLGLDDDDEAYENDETSQNAVPSVKSNPRKVVSMNQSDISNSKIAILEPRIYADAKSIASKLIGGNAVIVKMDGVSNESVKRIVDFLNGTVYAIDGKIKRIDDKIFLCAPNNFDIDGAMDEKFNSRLG</sequence>
<keyword evidence="5" id="KW-0963">Cytoplasm</keyword>
<dbReference type="PATRIC" id="fig|1614.7.peg.1089"/>
<evidence type="ECO:0000313" key="7">
    <source>
        <dbReference type="Proteomes" id="UP000031397"/>
    </source>
</evidence>
<dbReference type="GO" id="GO:0000917">
    <property type="term" value="P:division septum assembly"/>
    <property type="evidence" value="ECO:0007669"/>
    <property type="project" value="UniProtKB-KW"/>
</dbReference>
<dbReference type="InterPro" id="IPR023052">
    <property type="entry name" value="Cell_div_SepF"/>
</dbReference>
<keyword evidence="3 5" id="KW-0131">Cell cycle</keyword>
<name>A0A0C1LXA1_9LACO</name>
<dbReference type="InterPro" id="IPR038594">
    <property type="entry name" value="SepF-like_sf"/>
</dbReference>
<keyword evidence="2 5" id="KW-0717">Septation</keyword>
<dbReference type="Pfam" id="PF04472">
    <property type="entry name" value="SepF"/>
    <property type="match status" value="1"/>
</dbReference>
<keyword evidence="1 5" id="KW-0132">Cell division</keyword>
<gene>
    <name evidence="5" type="primary">sepF</name>
    <name evidence="6" type="ORF">LfDm3_1145</name>
</gene>
<evidence type="ECO:0000313" key="6">
    <source>
        <dbReference type="EMBL" id="KID41300.1"/>
    </source>
</evidence>
<dbReference type="GO" id="GO:0005737">
    <property type="term" value="C:cytoplasm"/>
    <property type="evidence" value="ECO:0007669"/>
    <property type="project" value="UniProtKB-SubCell"/>
</dbReference>
<dbReference type="Gene3D" id="3.30.110.150">
    <property type="entry name" value="SepF-like protein"/>
    <property type="match status" value="1"/>
</dbReference>
<dbReference type="Proteomes" id="UP000031397">
    <property type="component" value="Unassembled WGS sequence"/>
</dbReference>
<evidence type="ECO:0000256" key="1">
    <source>
        <dbReference type="ARBA" id="ARBA00022618"/>
    </source>
</evidence>
<dbReference type="PANTHER" id="PTHR35798">
    <property type="entry name" value="CELL DIVISION PROTEIN SEPF"/>
    <property type="match status" value="1"/>
</dbReference>
<evidence type="ECO:0000256" key="5">
    <source>
        <dbReference type="HAMAP-Rule" id="MF_01197"/>
    </source>
</evidence>
<reference evidence="6 7" key="1">
    <citation type="submission" date="2014-06" db="EMBL/GenBank/DDBJ databases">
        <title>Functional and comparative genomic analyses of the Drosophila gut microbiota identify candidate symbiosis factors.</title>
        <authorList>
            <person name="Newell P.D."/>
            <person name="Chaston J.M."/>
            <person name="Douglas A.E."/>
        </authorList>
    </citation>
    <scope>NUCLEOTIDE SEQUENCE [LARGE SCALE GENOMIC DNA]</scope>
    <source>
        <strain evidence="6 7">DmCS_002</strain>
    </source>
</reference>
<keyword evidence="7" id="KW-1185">Reference proteome</keyword>
<dbReference type="InterPro" id="IPR007561">
    <property type="entry name" value="Cell_div_SepF/SepF-rel"/>
</dbReference>
<dbReference type="HAMAP" id="MF_01197">
    <property type="entry name" value="SepF"/>
    <property type="match status" value="1"/>
</dbReference>
<dbReference type="AlphaFoldDB" id="A0A0C1LXA1"/>
<comment type="subunit">
    <text evidence="5">Homodimer. Interacts with FtsZ.</text>
</comment>
<comment type="subcellular location">
    <subcellularLocation>
        <location evidence="5">Cytoplasm</location>
    </subcellularLocation>
    <text evidence="5">Localizes to the division site, in a FtsZ-dependent manner.</text>
</comment>
<evidence type="ECO:0000256" key="4">
    <source>
        <dbReference type="ARBA" id="ARBA00044936"/>
    </source>
</evidence>
<evidence type="ECO:0000256" key="3">
    <source>
        <dbReference type="ARBA" id="ARBA00023306"/>
    </source>
</evidence>
<dbReference type="GO" id="GO:0043093">
    <property type="term" value="P:FtsZ-dependent cytokinesis"/>
    <property type="evidence" value="ECO:0007669"/>
    <property type="project" value="UniProtKB-UniRule"/>
</dbReference>
<comment type="caution">
    <text evidence="6">The sequence shown here is derived from an EMBL/GenBank/DDBJ whole genome shotgun (WGS) entry which is preliminary data.</text>
</comment>
<proteinExistence type="inferred from homology"/>
<protein>
    <recommendedName>
        <fullName evidence="5">Cell division protein SepF</fullName>
    </recommendedName>
</protein>
<dbReference type="EMBL" id="JOJZ01000021">
    <property type="protein sequence ID" value="KID41300.1"/>
    <property type="molecule type" value="Genomic_DNA"/>
</dbReference>
<dbReference type="RefSeq" id="WP_039144903.1">
    <property type="nucleotide sequence ID" value="NZ_JOJZ01000021.1"/>
</dbReference>
<dbReference type="PANTHER" id="PTHR35798:SF1">
    <property type="entry name" value="CELL DIVISION PROTEIN SEPF"/>
    <property type="match status" value="1"/>
</dbReference>
<dbReference type="GeneID" id="74913807"/>
<dbReference type="OrthoDB" id="9815206at2"/>
<comment type="similarity">
    <text evidence="5">Belongs to the SepF family.</text>
</comment>
<evidence type="ECO:0000256" key="2">
    <source>
        <dbReference type="ARBA" id="ARBA00023210"/>
    </source>
</evidence>
<organism evidence="6 7">
    <name type="scientific">Fructilactobacillus fructivorans</name>
    <dbReference type="NCBI Taxonomy" id="1614"/>
    <lineage>
        <taxon>Bacteria</taxon>
        <taxon>Bacillati</taxon>
        <taxon>Bacillota</taxon>
        <taxon>Bacilli</taxon>
        <taxon>Lactobacillales</taxon>
        <taxon>Lactobacillaceae</taxon>
        <taxon>Fructilactobacillus</taxon>
    </lineage>
</organism>
<comment type="function">
    <text evidence="4 5">Cell division protein that is part of the divisome complex and is recruited early to the Z-ring. Probably stimulates Z-ring formation, perhaps through the cross-linking of FtsZ protofilaments. Its function overlaps with FtsA.</text>
</comment>
<accession>A0A0C1LXA1</accession>